<organism evidence="1">
    <name type="scientific">Oryza nivara</name>
    <name type="common">Indian wild rice</name>
    <name type="synonym">Oryza sativa f. spontanea</name>
    <dbReference type="NCBI Taxonomy" id="4536"/>
    <lineage>
        <taxon>Eukaryota</taxon>
        <taxon>Viridiplantae</taxon>
        <taxon>Streptophyta</taxon>
        <taxon>Embryophyta</taxon>
        <taxon>Tracheophyta</taxon>
        <taxon>Spermatophyta</taxon>
        <taxon>Magnoliopsida</taxon>
        <taxon>Liliopsida</taxon>
        <taxon>Poales</taxon>
        <taxon>Poaceae</taxon>
        <taxon>BOP clade</taxon>
        <taxon>Oryzoideae</taxon>
        <taxon>Oryzeae</taxon>
        <taxon>Oryzinae</taxon>
        <taxon>Oryza</taxon>
    </lineage>
</organism>
<dbReference type="Gramene" id="ONIVA02G36440.3">
    <property type="protein sequence ID" value="ONIVA02G36440.3"/>
    <property type="gene ID" value="ONIVA02G36440"/>
</dbReference>
<reference evidence="1" key="2">
    <citation type="submission" date="2018-04" db="EMBL/GenBank/DDBJ databases">
        <title>OnivRS2 (Oryza nivara Reference Sequence Version 2).</title>
        <authorList>
            <person name="Zhang J."/>
            <person name="Kudrna D."/>
            <person name="Lee S."/>
            <person name="Talag J."/>
            <person name="Rajasekar S."/>
            <person name="Welchert J."/>
            <person name="Hsing Y.-I."/>
            <person name="Wing R.A."/>
        </authorList>
    </citation>
    <scope>NUCLEOTIDE SEQUENCE [LARGE SCALE GENOMIC DNA]</scope>
    <source>
        <strain evidence="1">SL10</strain>
    </source>
</reference>
<dbReference type="EnsemblPlants" id="ONIVA02G36440.3">
    <property type="protein sequence ID" value="ONIVA02G36440.3"/>
    <property type="gene ID" value="ONIVA02G36440"/>
</dbReference>
<dbReference type="AlphaFoldDB" id="A0A0E0GDH9"/>
<accession>A0A0E0GDH9</accession>
<protein>
    <submittedName>
        <fullName evidence="1">Uncharacterized protein</fullName>
    </submittedName>
</protein>
<keyword evidence="2" id="KW-1185">Reference proteome</keyword>
<dbReference type="Proteomes" id="UP000006591">
    <property type="component" value="Chromosome 2"/>
</dbReference>
<evidence type="ECO:0000313" key="2">
    <source>
        <dbReference type="Proteomes" id="UP000006591"/>
    </source>
</evidence>
<sequence length="96" mass="10561">MGWLSAEVKEMVRSSTTTIGRASDADDEDAPQVEIRVLVVQQVPRRHERPEEPRLGLSSGPPPLRLIVQCVQDVSARVAASARLHKSTFILSRSTS</sequence>
<reference evidence="1" key="1">
    <citation type="submission" date="2015-04" db="UniProtKB">
        <authorList>
            <consortium name="EnsemblPlants"/>
        </authorList>
    </citation>
    <scope>IDENTIFICATION</scope>
    <source>
        <strain evidence="1">SL10</strain>
    </source>
</reference>
<name>A0A0E0GDH9_ORYNI</name>
<dbReference type="HOGENOM" id="CLU_2363414_0_0_1"/>
<proteinExistence type="predicted"/>
<evidence type="ECO:0000313" key="1">
    <source>
        <dbReference type="EnsemblPlants" id="ONIVA02G36440.3"/>
    </source>
</evidence>